<feature type="compositionally biased region" description="Polar residues" evidence="1">
    <location>
        <begin position="28"/>
        <end position="37"/>
    </location>
</feature>
<dbReference type="InterPro" id="IPR004014">
    <property type="entry name" value="ATPase_P-typ_cation-transptr_N"/>
</dbReference>
<evidence type="ECO:0000313" key="4">
    <source>
        <dbReference type="EMBL" id="KAK9679968.1"/>
    </source>
</evidence>
<dbReference type="Pfam" id="PF00690">
    <property type="entry name" value="Cation_ATPase_N"/>
    <property type="match status" value="1"/>
</dbReference>
<dbReference type="PANTHER" id="PTHR42861">
    <property type="entry name" value="CALCIUM-TRANSPORTING ATPASE"/>
    <property type="match status" value="1"/>
</dbReference>
<keyword evidence="2" id="KW-0472">Membrane</keyword>
<reference evidence="4 5" key="1">
    <citation type="submission" date="2023-04" db="EMBL/GenBank/DDBJ databases">
        <title>Genome of Basidiobolus ranarum AG-B5.</title>
        <authorList>
            <person name="Stajich J.E."/>
            <person name="Carter-House D."/>
            <person name="Gryganskyi A."/>
        </authorList>
    </citation>
    <scope>NUCLEOTIDE SEQUENCE [LARGE SCALE GENOMIC DNA]</scope>
    <source>
        <strain evidence="4 5">AG-B5</strain>
    </source>
</reference>
<evidence type="ECO:0000259" key="3">
    <source>
        <dbReference type="SMART" id="SM00831"/>
    </source>
</evidence>
<keyword evidence="5" id="KW-1185">Reference proteome</keyword>
<feature type="compositionally biased region" description="Polar residues" evidence="1">
    <location>
        <begin position="8"/>
        <end position="17"/>
    </location>
</feature>
<dbReference type="SMART" id="SM00831">
    <property type="entry name" value="Cation_ATPase_N"/>
    <property type="match status" value="1"/>
</dbReference>
<sequence>MSEKVDQNESNPNNSVQFEEVQQAPEANESNFLTATSPLDKKSTQQSTAAISIMSDYGWSDDGGPDEDDGDEEGGLSNTVVPEELLQTDPRLGLTSAEVETRRKKYGLNQLSMESESKILKFFLFFCGPIQYVMWVAVVLAGALQDWVDFGVIIVEEDTRLVCCCCKRRKGRTS</sequence>
<keyword evidence="2" id="KW-0812">Transmembrane</keyword>
<dbReference type="InterPro" id="IPR023298">
    <property type="entry name" value="ATPase_P-typ_TM_dom_sf"/>
</dbReference>
<organism evidence="4 5">
    <name type="scientific">Basidiobolus ranarum</name>
    <dbReference type="NCBI Taxonomy" id="34480"/>
    <lineage>
        <taxon>Eukaryota</taxon>
        <taxon>Fungi</taxon>
        <taxon>Fungi incertae sedis</taxon>
        <taxon>Zoopagomycota</taxon>
        <taxon>Entomophthoromycotina</taxon>
        <taxon>Basidiobolomycetes</taxon>
        <taxon>Basidiobolales</taxon>
        <taxon>Basidiobolaceae</taxon>
        <taxon>Basidiobolus</taxon>
    </lineage>
</organism>
<evidence type="ECO:0000256" key="1">
    <source>
        <dbReference type="SAM" id="MobiDB-lite"/>
    </source>
</evidence>
<comment type="caution">
    <text evidence="4">The sequence shown here is derived from an EMBL/GenBank/DDBJ whole genome shotgun (WGS) entry which is preliminary data.</text>
</comment>
<protein>
    <submittedName>
        <fullName evidence="4">Plasma membrane H+-ATPase</fullName>
    </submittedName>
</protein>
<dbReference type="EMBL" id="JASJQH010009343">
    <property type="protein sequence ID" value="KAK9679968.1"/>
    <property type="molecule type" value="Genomic_DNA"/>
</dbReference>
<accession>A0ABR2VM33</accession>
<name>A0ABR2VM33_9FUNG</name>
<feature type="domain" description="Cation-transporting P-type ATPase N-terminal" evidence="3">
    <location>
        <begin position="72"/>
        <end position="146"/>
    </location>
</feature>
<proteinExistence type="predicted"/>
<evidence type="ECO:0000256" key="2">
    <source>
        <dbReference type="SAM" id="Phobius"/>
    </source>
</evidence>
<dbReference type="SUPFAM" id="SSF81665">
    <property type="entry name" value="Calcium ATPase, transmembrane domain M"/>
    <property type="match status" value="1"/>
</dbReference>
<feature type="transmembrane region" description="Helical" evidence="2">
    <location>
        <begin position="122"/>
        <end position="144"/>
    </location>
</feature>
<evidence type="ECO:0000313" key="5">
    <source>
        <dbReference type="Proteomes" id="UP001479436"/>
    </source>
</evidence>
<dbReference type="Proteomes" id="UP001479436">
    <property type="component" value="Unassembled WGS sequence"/>
</dbReference>
<keyword evidence="2" id="KW-1133">Transmembrane helix</keyword>
<feature type="region of interest" description="Disordered" evidence="1">
    <location>
        <begin position="1"/>
        <end position="82"/>
    </location>
</feature>
<feature type="compositionally biased region" description="Acidic residues" evidence="1">
    <location>
        <begin position="63"/>
        <end position="74"/>
    </location>
</feature>
<gene>
    <name evidence="4" type="primary">PMA1_6</name>
    <name evidence="4" type="ORF">K7432_016092</name>
</gene>